<dbReference type="InterPro" id="IPR004045">
    <property type="entry name" value="Glutathione_S-Trfase_N"/>
</dbReference>
<dbReference type="InterPro" id="IPR010987">
    <property type="entry name" value="Glutathione-S-Trfase_C-like"/>
</dbReference>
<dbReference type="RefSeq" id="WP_142904157.1">
    <property type="nucleotide sequence ID" value="NZ_ML660092.1"/>
</dbReference>
<feature type="domain" description="GST N-terminal" evidence="1">
    <location>
        <begin position="2"/>
        <end position="81"/>
    </location>
</feature>
<organism evidence="3 4">
    <name type="scientific">Exilibacterium tricleocarpae</name>
    <dbReference type="NCBI Taxonomy" id="2591008"/>
    <lineage>
        <taxon>Bacteria</taxon>
        <taxon>Pseudomonadati</taxon>
        <taxon>Pseudomonadota</taxon>
        <taxon>Gammaproteobacteria</taxon>
        <taxon>Cellvibrionales</taxon>
        <taxon>Cellvibrionaceae</taxon>
        <taxon>Exilibacterium</taxon>
    </lineage>
</organism>
<comment type="caution">
    <text evidence="3">The sequence shown here is derived from an EMBL/GenBank/DDBJ whole genome shotgun (WGS) entry which is preliminary data.</text>
</comment>
<evidence type="ECO:0000259" key="1">
    <source>
        <dbReference type="PROSITE" id="PS50404"/>
    </source>
</evidence>
<reference evidence="3 4" key="1">
    <citation type="submission" date="2019-06" db="EMBL/GenBank/DDBJ databases">
        <title>Whole genome sequence for Cellvibrionaceae sp. R142.</title>
        <authorList>
            <person name="Wang G."/>
        </authorList>
    </citation>
    <scope>NUCLEOTIDE SEQUENCE [LARGE SCALE GENOMIC DNA]</scope>
    <source>
        <strain evidence="3 4">R142</strain>
    </source>
</reference>
<name>A0A545TS58_9GAMM</name>
<feature type="domain" description="GST C-terminal" evidence="2">
    <location>
        <begin position="84"/>
        <end position="239"/>
    </location>
</feature>
<dbReference type="Proteomes" id="UP000319732">
    <property type="component" value="Unassembled WGS sequence"/>
</dbReference>
<dbReference type="CDD" id="cd00299">
    <property type="entry name" value="GST_C_family"/>
    <property type="match status" value="1"/>
</dbReference>
<dbReference type="SUPFAM" id="SSF52833">
    <property type="entry name" value="Thioredoxin-like"/>
    <property type="match status" value="1"/>
</dbReference>
<dbReference type="PROSITE" id="PS50405">
    <property type="entry name" value="GST_CTER"/>
    <property type="match status" value="1"/>
</dbReference>
<dbReference type="EMBL" id="VHSG01000010">
    <property type="protein sequence ID" value="TQV80058.1"/>
    <property type="molecule type" value="Genomic_DNA"/>
</dbReference>
<accession>A0A545TS58</accession>
<gene>
    <name evidence="3" type="ORF">FKG94_10325</name>
</gene>
<dbReference type="InterPro" id="IPR004046">
    <property type="entry name" value="GST_C"/>
</dbReference>
<dbReference type="PROSITE" id="PS50404">
    <property type="entry name" value="GST_NTER"/>
    <property type="match status" value="1"/>
</dbReference>
<evidence type="ECO:0000313" key="3">
    <source>
        <dbReference type="EMBL" id="TQV80058.1"/>
    </source>
</evidence>
<dbReference type="Pfam" id="PF13417">
    <property type="entry name" value="GST_N_3"/>
    <property type="match status" value="1"/>
</dbReference>
<protein>
    <submittedName>
        <fullName evidence="3">Glutathione S-transferase family protein</fullName>
    </submittedName>
</protein>
<evidence type="ECO:0000313" key="4">
    <source>
        <dbReference type="Proteomes" id="UP000319732"/>
    </source>
</evidence>
<dbReference type="Gene3D" id="3.40.30.110">
    <property type="match status" value="2"/>
</dbReference>
<dbReference type="OrthoDB" id="5791869at2"/>
<keyword evidence="3" id="KW-0808">Transferase</keyword>
<dbReference type="GO" id="GO:0016740">
    <property type="term" value="F:transferase activity"/>
    <property type="evidence" value="ECO:0007669"/>
    <property type="project" value="UniProtKB-KW"/>
</dbReference>
<dbReference type="InterPro" id="IPR036282">
    <property type="entry name" value="Glutathione-S-Trfase_C_sf"/>
</dbReference>
<dbReference type="InterPro" id="IPR036249">
    <property type="entry name" value="Thioredoxin-like_sf"/>
</dbReference>
<evidence type="ECO:0000259" key="2">
    <source>
        <dbReference type="PROSITE" id="PS50405"/>
    </source>
</evidence>
<proteinExistence type="predicted"/>
<dbReference type="Pfam" id="PF14497">
    <property type="entry name" value="GST_C_3"/>
    <property type="match status" value="1"/>
</dbReference>
<dbReference type="CDD" id="cd00570">
    <property type="entry name" value="GST_N_family"/>
    <property type="match status" value="1"/>
</dbReference>
<keyword evidence="4" id="KW-1185">Reference proteome</keyword>
<dbReference type="AlphaFoldDB" id="A0A545TS58"/>
<sequence length="313" mass="33679">MSDLILHHYPASPFAEKIRAILGYKALPYRSVLIPLIMPKPDLTALTGGYRKTPVLQIGSHIYCDTRLMARVLDQRAPERALIPSGQEASANIMAQWIDAQVFELSVASVFSPAGMAALKQQVPEDRLQALLADRMAMRKNAATPPATPEKAQVLLPVYLSQFEQQLAGGSTFLLGPQPALPDFSLYHCVWFIAGNPGVAPMLDAYPHLQGWLAKMAAFGKAGKAGAATMSSTEALAEASDCGADCDAGEWCDNQGLTAGTRVSVMPADTRQDPVEGELVIARLDEIAVRRQDDRAGAVIVHFPRVGYQVAAV</sequence>
<dbReference type="SUPFAM" id="SSF47616">
    <property type="entry name" value="GST C-terminal domain-like"/>
    <property type="match status" value="1"/>
</dbReference>